<dbReference type="SUPFAM" id="SSF81648">
    <property type="entry name" value="a domain/subunit of cytochrome bc1 complex (Ubiquinol-cytochrome c reductase)"/>
    <property type="match status" value="1"/>
</dbReference>
<comment type="subunit">
    <text evidence="2">The main subunits of complex b-c1 are: cytochrome b, cytochrome c1 and the Rieske protein.</text>
</comment>
<comment type="subcellular location">
    <subcellularLocation>
        <location evidence="1">Mitochondrion inner membrane</location>
        <topology evidence="1">Multi-pass membrane protein</topology>
    </subcellularLocation>
</comment>
<proteinExistence type="predicted"/>
<sequence length="109" mass="11952">MFGSILLLFFLPWLDTSPVRSANYRPKYRIFLGVLLLDVLVLGYVGGAEANARNVILGQIASAYYFAHFLIILPWVARSERPRPLPNSITEAVLAKHGGTSLAHSAAQA</sequence>
<feature type="domain" description="Cytochrome b/b6 C-terminal region profile" evidence="17">
    <location>
        <begin position="1"/>
        <end position="87"/>
    </location>
</feature>
<dbReference type="Proteomes" id="UP000218231">
    <property type="component" value="Unassembled WGS sequence"/>
</dbReference>
<evidence type="ECO:0000256" key="3">
    <source>
        <dbReference type="ARBA" id="ARBA00013531"/>
    </source>
</evidence>
<evidence type="ECO:0000256" key="11">
    <source>
        <dbReference type="ARBA" id="ARBA00022989"/>
    </source>
</evidence>
<evidence type="ECO:0000256" key="1">
    <source>
        <dbReference type="ARBA" id="ARBA00004448"/>
    </source>
</evidence>
<feature type="signal peptide" evidence="16">
    <location>
        <begin position="1"/>
        <end position="21"/>
    </location>
</feature>
<feature type="chain" id="PRO_5012629723" description="Cytochrome b" evidence="16">
    <location>
        <begin position="22"/>
        <end position="109"/>
    </location>
</feature>
<evidence type="ECO:0000256" key="10">
    <source>
        <dbReference type="ARBA" id="ARBA00022982"/>
    </source>
</evidence>
<evidence type="ECO:0000256" key="14">
    <source>
        <dbReference type="ARBA" id="ARBA00023136"/>
    </source>
</evidence>
<dbReference type="GO" id="GO:0046872">
    <property type="term" value="F:metal ion binding"/>
    <property type="evidence" value="ECO:0007669"/>
    <property type="project" value="UniProtKB-KW"/>
</dbReference>
<dbReference type="STRING" id="2018661.A0A2A2KA36"/>
<keyword evidence="7 15" id="KW-0812">Transmembrane</keyword>
<evidence type="ECO:0000313" key="18">
    <source>
        <dbReference type="EMBL" id="PAV70856.1"/>
    </source>
</evidence>
<comment type="caution">
    <text evidence="18">The sequence shown here is derived from an EMBL/GenBank/DDBJ whole genome shotgun (WGS) entry which is preliminary data.</text>
</comment>
<dbReference type="InterPro" id="IPR027387">
    <property type="entry name" value="Cytb/b6-like_sf"/>
</dbReference>
<keyword evidence="19" id="KW-1185">Reference proteome</keyword>
<dbReference type="GO" id="GO:0005743">
    <property type="term" value="C:mitochondrial inner membrane"/>
    <property type="evidence" value="ECO:0007669"/>
    <property type="project" value="UniProtKB-SubCell"/>
</dbReference>
<dbReference type="Gene3D" id="1.20.810.10">
    <property type="entry name" value="Cytochrome Bc1 Complex, Chain C"/>
    <property type="match status" value="1"/>
</dbReference>
<evidence type="ECO:0000256" key="9">
    <source>
        <dbReference type="ARBA" id="ARBA00022792"/>
    </source>
</evidence>
<evidence type="ECO:0000259" key="17">
    <source>
        <dbReference type="PROSITE" id="PS51003"/>
    </source>
</evidence>
<reference evidence="18 19" key="1">
    <citation type="journal article" date="2017" name="Curr. Biol.">
        <title>Genome architecture and evolution of a unichromosomal asexual nematode.</title>
        <authorList>
            <person name="Fradin H."/>
            <person name="Zegar C."/>
            <person name="Gutwein M."/>
            <person name="Lucas J."/>
            <person name="Kovtun M."/>
            <person name="Corcoran D."/>
            <person name="Baugh L.R."/>
            <person name="Kiontke K."/>
            <person name="Gunsalus K."/>
            <person name="Fitch D.H."/>
            <person name="Piano F."/>
        </authorList>
    </citation>
    <scope>NUCLEOTIDE SEQUENCE [LARGE SCALE GENOMIC DNA]</scope>
    <source>
        <strain evidence="18">PF1309</strain>
    </source>
</reference>
<protein>
    <recommendedName>
        <fullName evidence="3">Cytochrome b</fullName>
    </recommendedName>
</protein>
<dbReference type="GO" id="GO:0022900">
    <property type="term" value="P:electron transport chain"/>
    <property type="evidence" value="ECO:0007669"/>
    <property type="project" value="UniProtKB-UniRule"/>
</dbReference>
<evidence type="ECO:0000256" key="8">
    <source>
        <dbReference type="ARBA" id="ARBA00022723"/>
    </source>
</evidence>
<organism evidence="18 19">
    <name type="scientific">Diploscapter pachys</name>
    <dbReference type="NCBI Taxonomy" id="2018661"/>
    <lineage>
        <taxon>Eukaryota</taxon>
        <taxon>Metazoa</taxon>
        <taxon>Ecdysozoa</taxon>
        <taxon>Nematoda</taxon>
        <taxon>Chromadorea</taxon>
        <taxon>Rhabditida</taxon>
        <taxon>Rhabditina</taxon>
        <taxon>Rhabditomorpha</taxon>
        <taxon>Rhabditoidea</taxon>
        <taxon>Rhabditidae</taxon>
        <taxon>Diploscapter</taxon>
    </lineage>
</organism>
<evidence type="ECO:0000256" key="5">
    <source>
        <dbReference type="ARBA" id="ARBA00022617"/>
    </source>
</evidence>
<evidence type="ECO:0000256" key="12">
    <source>
        <dbReference type="ARBA" id="ARBA00023004"/>
    </source>
</evidence>
<evidence type="ECO:0000256" key="16">
    <source>
        <dbReference type="SAM" id="SignalP"/>
    </source>
</evidence>
<feature type="transmembrane region" description="Helical" evidence="15">
    <location>
        <begin position="55"/>
        <end position="77"/>
    </location>
</feature>
<evidence type="ECO:0000256" key="2">
    <source>
        <dbReference type="ARBA" id="ARBA00011649"/>
    </source>
</evidence>
<keyword evidence="14 15" id="KW-0472">Membrane</keyword>
<feature type="transmembrane region" description="Helical" evidence="15">
    <location>
        <begin position="31"/>
        <end position="48"/>
    </location>
</feature>
<accession>A0A2A2KA36</accession>
<gene>
    <name evidence="18" type="ORF">WR25_03490</name>
</gene>
<name>A0A2A2KA36_9BILA</name>
<evidence type="ECO:0000256" key="15">
    <source>
        <dbReference type="SAM" id="Phobius"/>
    </source>
</evidence>
<dbReference type="PROSITE" id="PS51003">
    <property type="entry name" value="CYTB_CTER"/>
    <property type="match status" value="1"/>
</dbReference>
<keyword evidence="5" id="KW-0349">Heme</keyword>
<evidence type="ECO:0000313" key="19">
    <source>
        <dbReference type="Proteomes" id="UP000218231"/>
    </source>
</evidence>
<evidence type="ECO:0000256" key="13">
    <source>
        <dbReference type="ARBA" id="ARBA00023128"/>
    </source>
</evidence>
<keyword evidence="8" id="KW-0479">Metal-binding</keyword>
<keyword evidence="16" id="KW-0732">Signal</keyword>
<keyword evidence="11 15" id="KW-1133">Transmembrane helix</keyword>
<dbReference type="OrthoDB" id="244at2759"/>
<keyword evidence="9" id="KW-0999">Mitochondrion inner membrane</keyword>
<keyword evidence="4" id="KW-0813">Transport</keyword>
<dbReference type="EMBL" id="LIAE01009192">
    <property type="protein sequence ID" value="PAV70856.1"/>
    <property type="molecule type" value="Genomic_DNA"/>
</dbReference>
<dbReference type="Pfam" id="PF00032">
    <property type="entry name" value="Cytochrom_B_C"/>
    <property type="match status" value="1"/>
</dbReference>
<keyword evidence="13" id="KW-0496">Mitochondrion</keyword>
<keyword evidence="6" id="KW-0679">Respiratory chain</keyword>
<keyword evidence="12" id="KW-0408">Iron</keyword>
<dbReference type="GO" id="GO:0016491">
    <property type="term" value="F:oxidoreductase activity"/>
    <property type="evidence" value="ECO:0007669"/>
    <property type="project" value="UniProtKB-UniRule"/>
</dbReference>
<dbReference type="InterPro" id="IPR036150">
    <property type="entry name" value="Cyt_b/b6_C_sf"/>
</dbReference>
<evidence type="ECO:0000256" key="7">
    <source>
        <dbReference type="ARBA" id="ARBA00022692"/>
    </source>
</evidence>
<dbReference type="InterPro" id="IPR005798">
    <property type="entry name" value="Cyt_b/b6_C"/>
</dbReference>
<dbReference type="AlphaFoldDB" id="A0A2A2KA36"/>
<evidence type="ECO:0000256" key="6">
    <source>
        <dbReference type="ARBA" id="ARBA00022660"/>
    </source>
</evidence>
<dbReference type="GO" id="GO:0009055">
    <property type="term" value="F:electron transfer activity"/>
    <property type="evidence" value="ECO:0007669"/>
    <property type="project" value="InterPro"/>
</dbReference>
<keyword evidence="10" id="KW-0249">Electron transport</keyword>
<evidence type="ECO:0000256" key="4">
    <source>
        <dbReference type="ARBA" id="ARBA00022448"/>
    </source>
</evidence>